<evidence type="ECO:0000256" key="2">
    <source>
        <dbReference type="SAM" id="MobiDB-lite"/>
    </source>
</evidence>
<dbReference type="InterPro" id="IPR001878">
    <property type="entry name" value="Znf_CCHC"/>
</dbReference>
<dbReference type="EMBL" id="JABANN010001516">
    <property type="protein sequence ID" value="KAF4649480.1"/>
    <property type="molecule type" value="Genomic_DNA"/>
</dbReference>
<dbReference type="SMART" id="SM00343">
    <property type="entry name" value="ZnF_C2HC"/>
    <property type="match status" value="3"/>
</dbReference>
<dbReference type="OrthoDB" id="5920040at2759"/>
<accession>A0A7J6KP45</accession>
<evidence type="ECO:0000259" key="3">
    <source>
        <dbReference type="PROSITE" id="PS50158"/>
    </source>
</evidence>
<evidence type="ECO:0000313" key="7">
    <source>
        <dbReference type="Proteomes" id="UP000572268"/>
    </source>
</evidence>
<dbReference type="EMBL" id="JABAHT010001527">
    <property type="protein sequence ID" value="KAF4648918.1"/>
    <property type="molecule type" value="Genomic_DNA"/>
</dbReference>
<feature type="region of interest" description="Disordered" evidence="2">
    <location>
        <begin position="221"/>
        <end position="240"/>
    </location>
</feature>
<dbReference type="InterPro" id="IPR021109">
    <property type="entry name" value="Peptidase_aspartic_dom_sf"/>
</dbReference>
<dbReference type="PROSITE" id="PS50158">
    <property type="entry name" value="ZF_CCHC"/>
    <property type="match status" value="1"/>
</dbReference>
<dbReference type="Gene3D" id="2.40.70.10">
    <property type="entry name" value="Acid Proteases"/>
    <property type="match status" value="1"/>
</dbReference>
<evidence type="ECO:0000256" key="1">
    <source>
        <dbReference type="PROSITE-ProRule" id="PRU00047"/>
    </source>
</evidence>
<feature type="non-terminal residue" evidence="4">
    <location>
        <position position="807"/>
    </location>
</feature>
<dbReference type="InterPro" id="IPR043128">
    <property type="entry name" value="Rev_trsase/Diguanyl_cyclase"/>
</dbReference>
<feature type="region of interest" description="Disordered" evidence="2">
    <location>
        <begin position="407"/>
        <end position="448"/>
    </location>
</feature>
<keyword evidence="1" id="KW-0862">Zinc</keyword>
<reference evidence="6 7" key="1">
    <citation type="submission" date="2020-04" db="EMBL/GenBank/DDBJ databases">
        <title>Perkinsus olseni comparative genomics.</title>
        <authorList>
            <person name="Bogema D.R."/>
        </authorList>
    </citation>
    <scope>NUCLEOTIDE SEQUENCE [LARGE SCALE GENOMIC DNA]</scope>
    <source>
        <strain evidence="4">ATCC PRA-179</strain>
        <strain evidence="5">ATCC PRA-31</strain>
    </source>
</reference>
<dbReference type="InterPro" id="IPR001969">
    <property type="entry name" value="Aspartic_peptidase_AS"/>
</dbReference>
<evidence type="ECO:0000313" key="4">
    <source>
        <dbReference type="EMBL" id="KAF4648918.1"/>
    </source>
</evidence>
<proteinExistence type="predicted"/>
<dbReference type="SUPFAM" id="SSF57756">
    <property type="entry name" value="Retrovirus zinc finger-like domains"/>
    <property type="match status" value="1"/>
</dbReference>
<dbReference type="GO" id="GO:0003676">
    <property type="term" value="F:nucleic acid binding"/>
    <property type="evidence" value="ECO:0007669"/>
    <property type="project" value="InterPro"/>
</dbReference>
<feature type="compositionally biased region" description="Polar residues" evidence="2">
    <location>
        <begin position="415"/>
        <end position="426"/>
    </location>
</feature>
<dbReference type="Gene3D" id="3.30.70.270">
    <property type="match status" value="1"/>
</dbReference>
<dbReference type="Pfam" id="PF13975">
    <property type="entry name" value="gag-asp_proteas"/>
    <property type="match status" value="1"/>
</dbReference>
<feature type="non-terminal residue" evidence="4">
    <location>
        <position position="1"/>
    </location>
</feature>
<dbReference type="Gene3D" id="3.10.10.10">
    <property type="entry name" value="HIV Type 1 Reverse Transcriptase, subunit A, domain 1"/>
    <property type="match status" value="1"/>
</dbReference>
<comment type="caution">
    <text evidence="4">The sequence shown here is derived from an EMBL/GenBank/DDBJ whole genome shotgun (WGS) entry which is preliminary data.</text>
</comment>
<evidence type="ECO:0000313" key="6">
    <source>
        <dbReference type="Proteomes" id="UP000570595"/>
    </source>
</evidence>
<evidence type="ECO:0000313" key="5">
    <source>
        <dbReference type="EMBL" id="KAF4649480.1"/>
    </source>
</evidence>
<dbReference type="Gene3D" id="4.10.60.10">
    <property type="entry name" value="Zinc finger, CCHC-type"/>
    <property type="match status" value="1"/>
</dbReference>
<dbReference type="GO" id="GO:0004190">
    <property type="term" value="F:aspartic-type endopeptidase activity"/>
    <property type="evidence" value="ECO:0007669"/>
    <property type="project" value="InterPro"/>
</dbReference>
<dbReference type="GO" id="GO:0006508">
    <property type="term" value="P:proteolysis"/>
    <property type="evidence" value="ECO:0007669"/>
    <property type="project" value="InterPro"/>
</dbReference>
<name>A0A7J6KP45_PEROL</name>
<dbReference type="InterPro" id="IPR036875">
    <property type="entry name" value="Znf_CCHC_sf"/>
</dbReference>
<protein>
    <recommendedName>
        <fullName evidence="3">CCHC-type domain-containing protein</fullName>
    </recommendedName>
</protein>
<dbReference type="Proteomes" id="UP000570595">
    <property type="component" value="Unassembled WGS sequence"/>
</dbReference>
<dbReference type="SUPFAM" id="SSF50630">
    <property type="entry name" value="Acid proteases"/>
    <property type="match status" value="1"/>
</dbReference>
<feature type="compositionally biased region" description="Basic and acidic residues" evidence="2">
    <location>
        <begin position="53"/>
        <end position="75"/>
    </location>
</feature>
<feature type="compositionally biased region" description="Polar residues" evidence="2">
    <location>
        <begin position="42"/>
        <end position="52"/>
    </location>
</feature>
<dbReference type="GO" id="GO:0008270">
    <property type="term" value="F:zinc ion binding"/>
    <property type="evidence" value="ECO:0007669"/>
    <property type="project" value="UniProtKB-KW"/>
</dbReference>
<gene>
    <name evidence="5" type="ORF">FOL46_001776</name>
    <name evidence="4" type="ORF">FOZ61_002006</name>
</gene>
<organism evidence="4 6">
    <name type="scientific">Perkinsus olseni</name>
    <name type="common">Perkinsus atlanticus</name>
    <dbReference type="NCBI Taxonomy" id="32597"/>
    <lineage>
        <taxon>Eukaryota</taxon>
        <taxon>Sar</taxon>
        <taxon>Alveolata</taxon>
        <taxon>Perkinsozoa</taxon>
        <taxon>Perkinsea</taxon>
        <taxon>Perkinsida</taxon>
        <taxon>Perkinsidae</taxon>
        <taxon>Perkinsus</taxon>
    </lineage>
</organism>
<feature type="domain" description="CCHC-type" evidence="3">
    <location>
        <begin position="124"/>
        <end position="140"/>
    </location>
</feature>
<dbReference type="SUPFAM" id="SSF56672">
    <property type="entry name" value="DNA/RNA polymerases"/>
    <property type="match status" value="1"/>
</dbReference>
<dbReference type="AlphaFoldDB" id="A0A7J6KP45"/>
<dbReference type="InterPro" id="IPR043502">
    <property type="entry name" value="DNA/RNA_pol_sf"/>
</dbReference>
<dbReference type="PROSITE" id="PS00141">
    <property type="entry name" value="ASP_PROTEASE"/>
    <property type="match status" value="1"/>
</dbReference>
<dbReference type="Proteomes" id="UP000572268">
    <property type="component" value="Unassembled WGS sequence"/>
</dbReference>
<sequence length="807" mass="90879">WKLYNGLKGAELRLRVNDYLDDKEIDYMEFKEVVLRQHRRMTNVNEADNNTKPSDKKTRDDSRGSYGRRSDDSGYRSRRPWQQRPPYPRRESVNPVDDSGGYTTDDNEVRQHHVNMGRDLSGLKCYRCLKRGHSAKDCEQPEPADLSTRCRICGNPQHQAATCKIKSDKLVCHRCNNPGHLAYVCTSKTPTSSPTTGKRQSTPRSTARVQVIIDNDRLQEHPQQRVCTTSSSSDRDTSRTTKPMVMVIGNVCIEDNVIPALFDTGAEVSLITRQALQRLAPHVDVYTNTPRHISVADGGTLHVDGTVMLKVSTNRITVHDEFIVVSDDLSVPILLGCPTLEKDQEDITVTYTINHVRRLFLHQGSHSGLSDVELYNALFPTTRIYPDDLFVGQADCNQSGKDPTSSNYYVHYMSTDPTETSSNVESATPHHDENNDKEDVDHDSDDNLPPWDVLQRHWMWDATTPLGRACVRLPWLGEERPPNNFKNAAHRGAASTRRLSPEQRQAFEAALQVYTTRGFCAIVKDNYVNGNLDHPTFDECQAAWDAMTRDTALDGTVVIKPYHYTPSHMVFRDSHPTTPCRIVLDFRTLNKFTRRGGKTQNDLQGVLLQLRSFPYFISADVSKAFCQMKASLYDVGYSSYTCIGNYTVLWSSIAFGSNNAPCMLEASSHDVVLELEQLLTSTLSVQRQTRATSSSPRLLSNAQIEQALLMPSATGVEYIRRGPAIPTKMLLLKYVDDLYYGGRSKEEARLGYEFGSHVFTGHGFGNDPVKSFCNWLVADGDEDVKKSVLGYLLKLDVDKFHAVYSGH</sequence>
<feature type="region of interest" description="Disordered" evidence="2">
    <location>
        <begin position="41"/>
        <end position="115"/>
    </location>
</feature>
<keyword evidence="1" id="KW-0863">Zinc-finger</keyword>
<dbReference type="CDD" id="cd00303">
    <property type="entry name" value="retropepsin_like"/>
    <property type="match status" value="1"/>
</dbReference>
<keyword evidence="1" id="KW-0479">Metal-binding</keyword>
<feature type="compositionally biased region" description="Basic and acidic residues" evidence="2">
    <location>
        <begin position="428"/>
        <end position="440"/>
    </location>
</feature>